<dbReference type="InterPro" id="IPR036259">
    <property type="entry name" value="MFS_trans_sf"/>
</dbReference>
<proteinExistence type="inferred from homology"/>
<feature type="transmembrane region" description="Helical" evidence="10">
    <location>
        <begin position="160"/>
        <end position="184"/>
    </location>
</feature>
<keyword evidence="5 10" id="KW-0812">Transmembrane</keyword>
<evidence type="ECO:0000256" key="7">
    <source>
        <dbReference type="ARBA" id="ARBA00023136"/>
    </source>
</evidence>
<feature type="transmembrane region" description="Helical" evidence="10">
    <location>
        <begin position="89"/>
        <end position="109"/>
    </location>
</feature>
<dbReference type="KEGG" id="tmn:UCRPA7_8197"/>
<keyword evidence="3" id="KW-0813">Transport</keyword>
<dbReference type="OrthoDB" id="199930at2759"/>
<feature type="transmembrane region" description="Helical" evidence="10">
    <location>
        <begin position="121"/>
        <end position="140"/>
    </location>
</feature>
<dbReference type="Proteomes" id="UP000014074">
    <property type="component" value="Unassembled WGS sequence"/>
</dbReference>
<dbReference type="Gene3D" id="1.20.1250.20">
    <property type="entry name" value="MFS general substrate transporter like domains"/>
    <property type="match status" value="1"/>
</dbReference>
<dbReference type="EMBL" id="KB933350">
    <property type="protein sequence ID" value="EON96318.1"/>
    <property type="molecule type" value="Genomic_DNA"/>
</dbReference>
<name>R8BAJ3_PHAM7</name>
<feature type="transmembrane region" description="Helical" evidence="10">
    <location>
        <begin position="385"/>
        <end position="403"/>
    </location>
</feature>
<dbReference type="RefSeq" id="XP_007918907.1">
    <property type="nucleotide sequence ID" value="XM_007920716.1"/>
</dbReference>
<evidence type="ECO:0000256" key="1">
    <source>
        <dbReference type="ARBA" id="ARBA00004128"/>
    </source>
</evidence>
<dbReference type="InterPro" id="IPR011701">
    <property type="entry name" value="MFS"/>
</dbReference>
<comment type="subcellular location">
    <subcellularLocation>
        <location evidence="1">Vacuole membrane</location>
        <topology evidence="1">Multi-pass membrane protein</topology>
    </subcellularLocation>
</comment>
<dbReference type="GO" id="GO:0022857">
    <property type="term" value="F:transmembrane transporter activity"/>
    <property type="evidence" value="ECO:0007669"/>
    <property type="project" value="InterPro"/>
</dbReference>
<feature type="transmembrane region" description="Helical" evidence="10">
    <location>
        <begin position="235"/>
        <end position="257"/>
    </location>
</feature>
<dbReference type="PANTHER" id="PTHR21576">
    <property type="entry name" value="UNCHARACTERIZED NODULIN-LIKE PROTEIN"/>
    <property type="match status" value="1"/>
</dbReference>
<keyword evidence="4" id="KW-0926">Vacuole</keyword>
<evidence type="ECO:0000256" key="4">
    <source>
        <dbReference type="ARBA" id="ARBA00022554"/>
    </source>
</evidence>
<dbReference type="AlphaFoldDB" id="R8BAJ3"/>
<feature type="transmembrane region" description="Helical" evidence="10">
    <location>
        <begin position="440"/>
        <end position="461"/>
    </location>
</feature>
<evidence type="ECO:0000256" key="9">
    <source>
        <dbReference type="SAM" id="MobiDB-lite"/>
    </source>
</evidence>
<dbReference type="eggNOG" id="ENOG502S0C9">
    <property type="taxonomic scope" value="Eukaryota"/>
</dbReference>
<evidence type="ECO:0000313" key="12">
    <source>
        <dbReference type="Proteomes" id="UP000014074"/>
    </source>
</evidence>
<keyword evidence="6 10" id="KW-1133">Transmembrane helix</keyword>
<dbReference type="HOGENOM" id="CLU_012596_2_0_1"/>
<evidence type="ECO:0000256" key="5">
    <source>
        <dbReference type="ARBA" id="ARBA00022692"/>
    </source>
</evidence>
<dbReference type="GO" id="GO:0000329">
    <property type="term" value="C:fungal-type vacuole membrane"/>
    <property type="evidence" value="ECO:0007669"/>
    <property type="project" value="TreeGrafter"/>
</dbReference>
<feature type="transmembrane region" description="Helical" evidence="10">
    <location>
        <begin position="502"/>
        <end position="523"/>
    </location>
</feature>
<feature type="compositionally biased region" description="Low complexity" evidence="9">
    <location>
        <begin position="26"/>
        <end position="39"/>
    </location>
</feature>
<accession>R8BAJ3</accession>
<reference evidence="12" key="1">
    <citation type="journal article" date="2013" name="Genome Announc.">
        <title>Draft genome sequence of the ascomycete Phaeoacremonium aleophilum strain UCR-PA7, a causal agent of the esca disease complex in grapevines.</title>
        <authorList>
            <person name="Blanco-Ulate B."/>
            <person name="Rolshausen P."/>
            <person name="Cantu D."/>
        </authorList>
    </citation>
    <scope>NUCLEOTIDE SEQUENCE [LARGE SCALE GENOMIC DNA]</scope>
    <source>
        <strain evidence="12">UCR-PA7</strain>
    </source>
</reference>
<organism evidence="11 12">
    <name type="scientific">Phaeoacremonium minimum (strain UCR-PA7)</name>
    <name type="common">Esca disease fungus</name>
    <name type="synonym">Togninia minima</name>
    <dbReference type="NCBI Taxonomy" id="1286976"/>
    <lineage>
        <taxon>Eukaryota</taxon>
        <taxon>Fungi</taxon>
        <taxon>Dikarya</taxon>
        <taxon>Ascomycota</taxon>
        <taxon>Pezizomycotina</taxon>
        <taxon>Sordariomycetes</taxon>
        <taxon>Sordariomycetidae</taxon>
        <taxon>Togniniales</taxon>
        <taxon>Togniniaceae</taxon>
        <taxon>Phaeoacremonium</taxon>
    </lineage>
</organism>
<evidence type="ECO:0000313" key="11">
    <source>
        <dbReference type="EMBL" id="EON96318.1"/>
    </source>
</evidence>
<feature type="region of interest" description="Disordered" evidence="9">
    <location>
        <begin position="290"/>
        <end position="316"/>
    </location>
</feature>
<evidence type="ECO:0000256" key="8">
    <source>
        <dbReference type="ARBA" id="ARBA00039330"/>
    </source>
</evidence>
<feature type="region of interest" description="Disordered" evidence="9">
    <location>
        <begin position="1"/>
        <end position="43"/>
    </location>
</feature>
<dbReference type="CDD" id="cd17354">
    <property type="entry name" value="MFS_Mch1p_like"/>
    <property type="match status" value="1"/>
</dbReference>
<keyword evidence="7 10" id="KW-0472">Membrane</keyword>
<feature type="compositionally biased region" description="Polar residues" evidence="9">
    <location>
        <begin position="1"/>
        <end position="25"/>
    </location>
</feature>
<feature type="transmembrane region" description="Helical" evidence="10">
    <location>
        <begin position="344"/>
        <end position="365"/>
    </location>
</feature>
<dbReference type="Pfam" id="PF07690">
    <property type="entry name" value="MFS_1"/>
    <property type="match status" value="1"/>
</dbReference>
<dbReference type="GeneID" id="19329027"/>
<evidence type="ECO:0000256" key="2">
    <source>
        <dbReference type="ARBA" id="ARBA00008335"/>
    </source>
</evidence>
<feature type="transmembrane region" description="Helical" evidence="10">
    <location>
        <begin position="559"/>
        <end position="577"/>
    </location>
</feature>
<dbReference type="PANTHER" id="PTHR21576:SF45">
    <property type="entry name" value="TRANSPORTER MCH1-RELATED"/>
    <property type="match status" value="1"/>
</dbReference>
<keyword evidence="12" id="KW-1185">Reference proteome</keyword>
<protein>
    <recommendedName>
        <fullName evidence="8">Probable transporter MCH1</fullName>
    </recommendedName>
</protein>
<feature type="transmembrane region" description="Helical" evidence="10">
    <location>
        <begin position="467"/>
        <end position="495"/>
    </location>
</feature>
<evidence type="ECO:0000256" key="10">
    <source>
        <dbReference type="SAM" id="Phobius"/>
    </source>
</evidence>
<gene>
    <name evidence="11" type="ORF">UCRPA7_8197</name>
</gene>
<comment type="similarity">
    <text evidence="2">Belongs to the major facilitator superfamily.</text>
</comment>
<evidence type="ECO:0000256" key="6">
    <source>
        <dbReference type="ARBA" id="ARBA00022989"/>
    </source>
</evidence>
<evidence type="ECO:0000256" key="3">
    <source>
        <dbReference type="ARBA" id="ARBA00022448"/>
    </source>
</evidence>
<dbReference type="SUPFAM" id="SSF103473">
    <property type="entry name" value="MFS general substrate transporter"/>
    <property type="match status" value="1"/>
</dbReference>
<feature type="transmembrane region" description="Helical" evidence="10">
    <location>
        <begin position="196"/>
        <end position="215"/>
    </location>
</feature>
<feature type="transmembrane region" description="Helical" evidence="10">
    <location>
        <begin position="50"/>
        <end position="77"/>
    </location>
</feature>
<sequence>MAGISTSDNDASTPLLQSDTASTLGPASSNSSIRHSSPSPERRRRLRVAAVTRGISFVSAVIAALCSNSVAVFSLYGHIFQERLHYTQYQVNGVAIAASFALYLPVPFLGYVCDRTGPRPLSLMAAVFFGAGYALAATLYKRAATEPSASSGAGSTNWSYLLMVVAFLLIGTGTSCLYMAAIATCAKNFGKGKHRGLALAVPIAACGLSGMWLSQFGSRVLYERLPDGTKGDVDVFHFFLFLAILLVVVGIIGTFTLRVVNEQDLIDEAVEELERSGLLDGSALFTPGRNSSGYGAIEQPNPLDEEDDAGLLDPSKDLEDDRQFKKNFVLNAETRRFLTDRTMWPFAIGFFFMIGPGEAFLNNLGTVIKTLYSPTLPASGVPTSAATHVFIVCLTSTFVRLIAGGLTDLLAPSPKTQHVQIPSSAPILQRMRFSISRVSFLLFFALLMSLGMAILASGAIQEHGERFWIVSGLIGAGYGAIFSLTPIIITVIWGVENFGTNWGIVAMFPALGATMWGLIYSAIYQAGAEKSPGFPGDDGGDDDDGDSFCYGTQCYSRTFWAMAGSIWLACFLVLWAWKGRKGWTQRGIVV</sequence>